<name>A0A4P9YEL0_ROZAC</name>
<feature type="compositionally biased region" description="Basic and acidic residues" evidence="2">
    <location>
        <begin position="690"/>
        <end position="709"/>
    </location>
</feature>
<reference evidence="4" key="1">
    <citation type="journal article" date="2018" name="Nat. Microbiol.">
        <title>Leveraging single-cell genomics to expand the fungal tree of life.</title>
        <authorList>
            <person name="Ahrendt S.R."/>
            <person name="Quandt C.A."/>
            <person name="Ciobanu D."/>
            <person name="Clum A."/>
            <person name="Salamov A."/>
            <person name="Andreopoulos B."/>
            <person name="Cheng J.F."/>
            <person name="Woyke T."/>
            <person name="Pelin A."/>
            <person name="Henrissat B."/>
            <person name="Reynolds N.K."/>
            <person name="Benny G.L."/>
            <person name="Smith M.E."/>
            <person name="James T.Y."/>
            <person name="Grigoriev I.V."/>
        </authorList>
    </citation>
    <scope>NUCLEOTIDE SEQUENCE [LARGE SCALE GENOMIC DNA]</scope>
    <source>
        <strain evidence="4">CSF55</strain>
    </source>
</reference>
<dbReference type="Proteomes" id="UP000281549">
    <property type="component" value="Unassembled WGS sequence"/>
</dbReference>
<proteinExistence type="predicted"/>
<organism evidence="3 4">
    <name type="scientific">Rozella allomycis (strain CSF55)</name>
    <dbReference type="NCBI Taxonomy" id="988480"/>
    <lineage>
        <taxon>Eukaryota</taxon>
        <taxon>Fungi</taxon>
        <taxon>Fungi incertae sedis</taxon>
        <taxon>Cryptomycota</taxon>
        <taxon>Cryptomycota incertae sedis</taxon>
        <taxon>Rozella</taxon>
    </lineage>
</organism>
<protein>
    <submittedName>
        <fullName evidence="3">Uncharacterized protein</fullName>
    </submittedName>
</protein>
<keyword evidence="1" id="KW-0175">Coiled coil</keyword>
<feature type="coiled-coil region" evidence="1">
    <location>
        <begin position="273"/>
        <end position="307"/>
    </location>
</feature>
<dbReference type="AlphaFoldDB" id="A0A4P9YEL0"/>
<gene>
    <name evidence="3" type="ORF">ROZALSC1DRAFT_24082</name>
</gene>
<feature type="compositionally biased region" description="Polar residues" evidence="2">
    <location>
        <begin position="854"/>
        <end position="867"/>
    </location>
</feature>
<feature type="compositionally biased region" description="Basic and acidic residues" evidence="2">
    <location>
        <begin position="717"/>
        <end position="731"/>
    </location>
</feature>
<evidence type="ECO:0000313" key="4">
    <source>
        <dbReference type="Proteomes" id="UP000281549"/>
    </source>
</evidence>
<evidence type="ECO:0000256" key="2">
    <source>
        <dbReference type="SAM" id="MobiDB-lite"/>
    </source>
</evidence>
<evidence type="ECO:0000313" key="3">
    <source>
        <dbReference type="EMBL" id="RKP17558.1"/>
    </source>
</evidence>
<accession>A0A4P9YEL0</accession>
<feature type="coiled-coil region" evidence="1">
    <location>
        <begin position="494"/>
        <end position="613"/>
    </location>
</feature>
<evidence type="ECO:0000256" key="1">
    <source>
        <dbReference type="SAM" id="Coils"/>
    </source>
</evidence>
<sequence length="890" mass="104408">MAITSPYLDIRVLKNEATTHIGALQYFPDREIVYMPVDGSKGMSIKIDTERLDFDKLKQGYNISVMSAFLGKKARMEFVDMIKESDIRLSELCVLGISDLRCHDLNTQNSITKFEGFEEFIEDAFYVVESCEEIENVLKKDYSLPMAVLIRVTSLNNGVPVTGMITFIECGLMMFDEKSVLPLSQSFKELNEWLLVYQQPNMPRLMEVPNNPLCFIFSNFVSKSFFKFQSFIPEKIEIKSQINSIQFLEDLKRIKFYAEKNKPEKYFLEAQKVPEIENELKKITREKSEIEEILKSKEKRLKRIEKDSEQGVPIVGIKRNQKLKEIFVDQKKIVAEKQNLFLKAENEIQNLKNRNLNLNKTIEEKEEEFESLKEMSKEEEEKRIEEIESLKNELKESENEIKRKDLELKKEKEIKLKFEEDLKKIKKEIQEKDLEISEIIKEKEKILQEKDLEISSIKKSKFEFEKKFKEAQSMHEISLKETEFETELEIKKAKKDFELKLKILKEKFEEEFEKQKEKLEEEAAEKERRKLKRIFEKEKIQLKNELLESQKEILSLQQNKIRKSLTILKSVAEESNLVADEDQEEIQEKKNVKEEKKNVKEKVQEKKIVKEKEIIKLKESPKETIKENVSLDNEKVSLDEESIIQPKVVTKKKTQKVIQDSDSEEKPKEKNVVKQPARRKRSPKAPNVEKVNEDKVKETLMEMKIEESPKLTSPKENINEDMKETKVEEKPKARRKRVTKKSSQESLEIPLDEQDEQETKPKPRSRPKKKDEQKENNLVENIDIQHSPIPIKKRSSFLDSDAEEPPSKKQKTPYVRTSLHPSLFITPTEQPKKPEPSQPTVKSSRPSLFAPSSIRPTFNLSNQSAVNPESRKIRLPVLAKKSSVISYNKL</sequence>
<feature type="coiled-coil region" evidence="1">
    <location>
        <begin position="334"/>
        <end position="449"/>
    </location>
</feature>
<dbReference type="EMBL" id="ML005778">
    <property type="protein sequence ID" value="RKP17558.1"/>
    <property type="molecule type" value="Genomic_DNA"/>
</dbReference>
<feature type="region of interest" description="Disordered" evidence="2">
    <location>
        <begin position="649"/>
        <end position="869"/>
    </location>
</feature>